<dbReference type="InterPro" id="IPR050164">
    <property type="entry name" value="Peptidase_C19"/>
</dbReference>
<dbReference type="STRING" id="10181.G5CAC4"/>
<name>G5CAC4_HETGA</name>
<gene>
    <name evidence="11" type="ORF">GW7_12755</name>
</gene>
<comment type="similarity">
    <text evidence="9">Belongs to the peptidase C19 family. USP12/USP46 subfamily.</text>
</comment>
<evidence type="ECO:0000256" key="3">
    <source>
        <dbReference type="ARBA" id="ARBA00022670"/>
    </source>
</evidence>
<keyword evidence="4" id="KW-0479">Metal-binding</keyword>
<dbReference type="GO" id="GO:0006508">
    <property type="term" value="P:proteolysis"/>
    <property type="evidence" value="ECO:0007669"/>
    <property type="project" value="UniProtKB-KW"/>
</dbReference>
<evidence type="ECO:0000256" key="8">
    <source>
        <dbReference type="ARBA" id="ARBA00022833"/>
    </source>
</evidence>
<protein>
    <recommendedName>
        <fullName evidence="2">ubiquitinyl hydrolase 1</fullName>
        <ecNumber evidence="2">3.4.19.12</ecNumber>
    </recommendedName>
</protein>
<dbReference type="PROSITE" id="PS50235">
    <property type="entry name" value="USP_3"/>
    <property type="match status" value="1"/>
</dbReference>
<keyword evidence="7" id="KW-0788">Thiol protease</keyword>
<reference evidence="11 12" key="1">
    <citation type="journal article" date="2011" name="Nature">
        <title>Genome sequencing reveals insights into physiology and longevity of the naked mole rat.</title>
        <authorList>
            <person name="Kim E.B."/>
            <person name="Fang X."/>
            <person name="Fushan A.A."/>
            <person name="Huang Z."/>
            <person name="Lobanov A.V."/>
            <person name="Han L."/>
            <person name="Marino S.M."/>
            <person name="Sun X."/>
            <person name="Turanov A.A."/>
            <person name="Yang P."/>
            <person name="Yim S.H."/>
            <person name="Zhao X."/>
            <person name="Kasaikina M.V."/>
            <person name="Stoletzki N."/>
            <person name="Peng C."/>
            <person name="Polak P."/>
            <person name="Xiong Z."/>
            <person name="Kiezun A."/>
            <person name="Zhu Y."/>
            <person name="Chen Y."/>
            <person name="Kryukov G.V."/>
            <person name="Zhang Q."/>
            <person name="Peshkin L."/>
            <person name="Yang L."/>
            <person name="Bronson R.T."/>
            <person name="Buffenstein R."/>
            <person name="Wang B."/>
            <person name="Han C."/>
            <person name="Li Q."/>
            <person name="Chen L."/>
            <person name="Zhao W."/>
            <person name="Sunyaev S.R."/>
            <person name="Park T.J."/>
            <person name="Zhang G."/>
            <person name="Wang J."/>
            <person name="Gladyshev V.N."/>
        </authorList>
    </citation>
    <scope>NUCLEOTIDE SEQUENCE [LARGE SCALE GENOMIC DNA]</scope>
</reference>
<organism evidence="11 12">
    <name type="scientific">Heterocephalus glaber</name>
    <name type="common">Naked mole rat</name>
    <dbReference type="NCBI Taxonomy" id="10181"/>
    <lineage>
        <taxon>Eukaryota</taxon>
        <taxon>Metazoa</taxon>
        <taxon>Chordata</taxon>
        <taxon>Craniata</taxon>
        <taxon>Vertebrata</taxon>
        <taxon>Euteleostomi</taxon>
        <taxon>Mammalia</taxon>
        <taxon>Eutheria</taxon>
        <taxon>Euarchontoglires</taxon>
        <taxon>Glires</taxon>
        <taxon>Rodentia</taxon>
        <taxon>Hystricomorpha</taxon>
        <taxon>Bathyergidae</taxon>
        <taxon>Heterocephalus</taxon>
    </lineage>
</organism>
<evidence type="ECO:0000256" key="7">
    <source>
        <dbReference type="ARBA" id="ARBA00022807"/>
    </source>
</evidence>
<keyword evidence="3" id="KW-0645">Protease</keyword>
<dbReference type="InParanoid" id="G5CAC4"/>
<dbReference type="Gene3D" id="3.90.70.10">
    <property type="entry name" value="Cysteine proteinases"/>
    <property type="match status" value="1"/>
</dbReference>
<dbReference type="MEROPS" id="C19.052"/>
<dbReference type="GO" id="GO:0004843">
    <property type="term" value="F:cysteine-type deubiquitinase activity"/>
    <property type="evidence" value="ECO:0007669"/>
    <property type="project" value="UniProtKB-EC"/>
</dbReference>
<sequence>MRVKKLPMILVLHLKRFKYMEQLHRYTKLSYLVVFPLELWLLNISSDAVNLDHMYDLVAVIFHGGGGPNHGDYITIVKSHGFWLLFDNIVEKIDVQAIEEFYGLTSDISKNSESGYILFHQSRE</sequence>
<feature type="domain" description="USP" evidence="10">
    <location>
        <begin position="1"/>
        <end position="123"/>
    </location>
</feature>
<dbReference type="GO" id="GO:0005829">
    <property type="term" value="C:cytosol"/>
    <property type="evidence" value="ECO:0007669"/>
    <property type="project" value="TreeGrafter"/>
</dbReference>
<evidence type="ECO:0000256" key="9">
    <source>
        <dbReference type="ARBA" id="ARBA00038282"/>
    </source>
</evidence>
<evidence type="ECO:0000313" key="11">
    <source>
        <dbReference type="EMBL" id="EHB18485.1"/>
    </source>
</evidence>
<comment type="catalytic activity">
    <reaction evidence="1">
        <text>Thiol-dependent hydrolysis of ester, thioester, amide, peptide and isopeptide bonds formed by the C-terminal Gly of ubiquitin (a 76-residue protein attached to proteins as an intracellular targeting signal).</text>
        <dbReference type="EC" id="3.4.19.12"/>
    </reaction>
</comment>
<dbReference type="PANTHER" id="PTHR24006:SF714">
    <property type="entry name" value="UBIQUITIN CARBOXYL-TERMINAL HYDROLASE 46"/>
    <property type="match status" value="1"/>
</dbReference>
<evidence type="ECO:0000256" key="2">
    <source>
        <dbReference type="ARBA" id="ARBA00012759"/>
    </source>
</evidence>
<keyword evidence="6 11" id="KW-0378">Hydrolase</keyword>
<keyword evidence="8" id="KW-0862">Zinc</keyword>
<keyword evidence="5" id="KW-0833">Ubl conjugation pathway</keyword>
<dbReference type="EC" id="3.4.19.12" evidence="2"/>
<dbReference type="EMBL" id="JH174167">
    <property type="protein sequence ID" value="EHB18485.1"/>
    <property type="molecule type" value="Genomic_DNA"/>
</dbReference>
<accession>G5CAC4</accession>
<dbReference type="Pfam" id="PF00443">
    <property type="entry name" value="UCH"/>
    <property type="match status" value="1"/>
</dbReference>
<evidence type="ECO:0000256" key="5">
    <source>
        <dbReference type="ARBA" id="ARBA00022786"/>
    </source>
</evidence>
<dbReference type="GO" id="GO:0046872">
    <property type="term" value="F:metal ion binding"/>
    <property type="evidence" value="ECO:0007669"/>
    <property type="project" value="UniProtKB-KW"/>
</dbReference>
<dbReference type="SUPFAM" id="SSF54001">
    <property type="entry name" value="Cysteine proteinases"/>
    <property type="match status" value="1"/>
</dbReference>
<dbReference type="Proteomes" id="UP000006813">
    <property type="component" value="Unassembled WGS sequence"/>
</dbReference>
<evidence type="ECO:0000256" key="1">
    <source>
        <dbReference type="ARBA" id="ARBA00000707"/>
    </source>
</evidence>
<dbReference type="GO" id="GO:0005634">
    <property type="term" value="C:nucleus"/>
    <property type="evidence" value="ECO:0007669"/>
    <property type="project" value="TreeGrafter"/>
</dbReference>
<evidence type="ECO:0000256" key="6">
    <source>
        <dbReference type="ARBA" id="ARBA00022801"/>
    </source>
</evidence>
<dbReference type="PANTHER" id="PTHR24006">
    <property type="entry name" value="UBIQUITIN CARBOXYL-TERMINAL HYDROLASE"/>
    <property type="match status" value="1"/>
</dbReference>
<evidence type="ECO:0000256" key="4">
    <source>
        <dbReference type="ARBA" id="ARBA00022723"/>
    </source>
</evidence>
<dbReference type="InterPro" id="IPR028889">
    <property type="entry name" value="USP"/>
</dbReference>
<evidence type="ECO:0000259" key="10">
    <source>
        <dbReference type="PROSITE" id="PS50235"/>
    </source>
</evidence>
<dbReference type="GO" id="GO:0016579">
    <property type="term" value="P:protein deubiquitination"/>
    <property type="evidence" value="ECO:0007669"/>
    <property type="project" value="InterPro"/>
</dbReference>
<evidence type="ECO:0000313" key="12">
    <source>
        <dbReference type="Proteomes" id="UP000006813"/>
    </source>
</evidence>
<dbReference type="InterPro" id="IPR001394">
    <property type="entry name" value="Peptidase_C19_UCH"/>
</dbReference>
<dbReference type="InterPro" id="IPR038765">
    <property type="entry name" value="Papain-like_cys_pep_sf"/>
</dbReference>
<dbReference type="AlphaFoldDB" id="G5CAC4"/>
<proteinExistence type="inferred from homology"/>